<feature type="domain" description="DUF1707" evidence="2">
    <location>
        <begin position="11"/>
        <end position="63"/>
    </location>
</feature>
<feature type="transmembrane region" description="Helical" evidence="1">
    <location>
        <begin position="96"/>
        <end position="113"/>
    </location>
</feature>
<reference evidence="4" key="1">
    <citation type="journal article" date="2019" name="Int. J. Syst. Evol. Microbiol.">
        <title>The Global Catalogue of Microorganisms (GCM) 10K type strain sequencing project: providing services to taxonomists for standard genome sequencing and annotation.</title>
        <authorList>
            <consortium name="The Broad Institute Genomics Platform"/>
            <consortium name="The Broad Institute Genome Sequencing Center for Infectious Disease"/>
            <person name="Wu L."/>
            <person name="Ma J."/>
        </authorList>
    </citation>
    <scope>NUCLEOTIDE SEQUENCE [LARGE SCALE GENOMIC DNA]</scope>
    <source>
        <strain evidence="4">CGMCC 4.7241</strain>
    </source>
</reference>
<keyword evidence="1" id="KW-0472">Membrane</keyword>
<dbReference type="Proteomes" id="UP001595699">
    <property type="component" value="Unassembled WGS sequence"/>
</dbReference>
<dbReference type="PANTHER" id="PTHR40763">
    <property type="entry name" value="MEMBRANE PROTEIN-RELATED"/>
    <property type="match status" value="1"/>
</dbReference>
<keyword evidence="1" id="KW-0812">Transmembrane</keyword>
<dbReference type="Pfam" id="PF08044">
    <property type="entry name" value="DUF1707"/>
    <property type="match status" value="1"/>
</dbReference>
<protein>
    <submittedName>
        <fullName evidence="3">DUF1707 domain-containing protein</fullName>
    </submittedName>
</protein>
<organism evidence="3 4">
    <name type="scientific">Tenggerimyces flavus</name>
    <dbReference type="NCBI Taxonomy" id="1708749"/>
    <lineage>
        <taxon>Bacteria</taxon>
        <taxon>Bacillati</taxon>
        <taxon>Actinomycetota</taxon>
        <taxon>Actinomycetes</taxon>
        <taxon>Propionibacteriales</taxon>
        <taxon>Nocardioidaceae</taxon>
        <taxon>Tenggerimyces</taxon>
    </lineage>
</organism>
<evidence type="ECO:0000259" key="2">
    <source>
        <dbReference type="Pfam" id="PF08044"/>
    </source>
</evidence>
<evidence type="ECO:0000313" key="3">
    <source>
        <dbReference type="EMBL" id="MFC3762699.1"/>
    </source>
</evidence>
<dbReference type="InterPro" id="IPR012551">
    <property type="entry name" value="DUF1707_SHOCT-like"/>
</dbReference>
<accession>A0ABV7YF60</accession>
<keyword evidence="4" id="KW-1185">Reference proteome</keyword>
<dbReference type="EMBL" id="JBHRZH010000015">
    <property type="protein sequence ID" value="MFC3762699.1"/>
    <property type="molecule type" value="Genomic_DNA"/>
</dbReference>
<gene>
    <name evidence="3" type="ORF">ACFOUW_17790</name>
</gene>
<proteinExistence type="predicted"/>
<name>A0ABV7YF60_9ACTN</name>
<comment type="caution">
    <text evidence="3">The sequence shown here is derived from an EMBL/GenBank/DDBJ whole genome shotgun (WGS) entry which is preliminary data.</text>
</comment>
<evidence type="ECO:0000313" key="4">
    <source>
        <dbReference type="Proteomes" id="UP001595699"/>
    </source>
</evidence>
<keyword evidence="1" id="KW-1133">Transmembrane helix</keyword>
<dbReference type="RefSeq" id="WP_205118972.1">
    <property type="nucleotide sequence ID" value="NZ_JAFBCM010000001.1"/>
</dbReference>
<evidence type="ECO:0000256" key="1">
    <source>
        <dbReference type="SAM" id="Phobius"/>
    </source>
</evidence>
<sequence>MVGEWSARPTIRAADVDREYAAGLLRNASVDGQLTAEEFEQRLDQAMRAKTLGELAGLVGDLQTPTQPRHPTAPATQVRPLAAAPRRYTHSRGRRIAAFVAVVAALLAAGAVLDAADGGPQDSGSTTVYVPDRFQLAGTSAYDSNLADLGLPSTLPIPAGAEFDGGTTISAGNDGARTTYRWHLEYRLSQAETPVDASAVAQFYRDTAHPQQFGETVDQQQPTRATTELRWADALASRGAADYTLQLRATDLPDQGAVRVELDVTTAIQPMRRAPDVPGALAPLLERQNRVSAGQMRYESSRIVQPIGGGPTCTVEQEWSATASEFHAIEKAVRDVGARVVELDDRQYITYSEVRSDCEALAF</sequence>
<dbReference type="PANTHER" id="PTHR40763:SF4">
    <property type="entry name" value="DUF1707 DOMAIN-CONTAINING PROTEIN"/>
    <property type="match status" value="1"/>
</dbReference>